<evidence type="ECO:0000256" key="2">
    <source>
        <dbReference type="ARBA" id="ARBA00022475"/>
    </source>
</evidence>
<dbReference type="GO" id="GO:0016758">
    <property type="term" value="F:hexosyltransferase activity"/>
    <property type="evidence" value="ECO:0007669"/>
    <property type="project" value="InterPro"/>
</dbReference>
<keyword evidence="3" id="KW-0808">Transferase</keyword>
<accession>A0A0F9A733</accession>
<protein>
    <recommendedName>
        <fullName evidence="9">DUF2029 domain-containing protein</fullName>
    </recommendedName>
</protein>
<proteinExistence type="predicted"/>
<keyword evidence="2" id="KW-1003">Cell membrane</keyword>
<evidence type="ECO:0000256" key="6">
    <source>
        <dbReference type="ARBA" id="ARBA00023136"/>
    </source>
</evidence>
<organism evidence="8">
    <name type="scientific">marine sediment metagenome</name>
    <dbReference type="NCBI Taxonomy" id="412755"/>
    <lineage>
        <taxon>unclassified sequences</taxon>
        <taxon>metagenomes</taxon>
        <taxon>ecological metagenomes</taxon>
    </lineage>
</organism>
<dbReference type="AlphaFoldDB" id="A0A0F9A733"/>
<keyword evidence="6 7" id="KW-0472">Membrane</keyword>
<evidence type="ECO:0000256" key="3">
    <source>
        <dbReference type="ARBA" id="ARBA00022679"/>
    </source>
</evidence>
<evidence type="ECO:0000313" key="8">
    <source>
        <dbReference type="EMBL" id="KKK74354.1"/>
    </source>
</evidence>
<dbReference type="Pfam" id="PF09594">
    <property type="entry name" value="GT87"/>
    <property type="match status" value="1"/>
</dbReference>
<dbReference type="InterPro" id="IPR018584">
    <property type="entry name" value="GT87"/>
</dbReference>
<keyword evidence="4 7" id="KW-0812">Transmembrane</keyword>
<evidence type="ECO:0008006" key="9">
    <source>
        <dbReference type="Google" id="ProtNLM"/>
    </source>
</evidence>
<sequence>MIAPVAQFQRKTLRNHRKAVQFDAKNPGWTPAVAEAGGPRRPKQHAGAIGRWRKAVRRFWAGENIYLAVPPGGRDPNLHPRDKPVRLHPNMPFVLMLMTPFAYLSVGAMALSWSILKLVVLIVTVLMTAELVAHKDKRPADWIIALGLAWALLPLVGDVQHGNTNVFVLGAVAGHLWLFRRGRDLAAGAVLALAICLKMTPAIFVLYWLYQRNWKLLAASATGLVVFAAVIPAATVGPTHYAALMQSWLDNLIVPGLLKGAWYPVHVNQSLSGVMSRYFLDGQNGNIFWNPDDNLYDVQDKFGWISRVLLS</sequence>
<gene>
    <name evidence="8" type="ORF">LCGC14_2884620</name>
</gene>
<reference evidence="8" key="1">
    <citation type="journal article" date="2015" name="Nature">
        <title>Complex archaea that bridge the gap between prokaryotes and eukaryotes.</title>
        <authorList>
            <person name="Spang A."/>
            <person name="Saw J.H."/>
            <person name="Jorgensen S.L."/>
            <person name="Zaremba-Niedzwiedzka K."/>
            <person name="Martijn J."/>
            <person name="Lind A.E."/>
            <person name="van Eijk R."/>
            <person name="Schleper C."/>
            <person name="Guy L."/>
            <person name="Ettema T.J."/>
        </authorList>
    </citation>
    <scope>NUCLEOTIDE SEQUENCE</scope>
</reference>
<feature type="transmembrane region" description="Helical" evidence="7">
    <location>
        <begin position="186"/>
        <end position="210"/>
    </location>
</feature>
<evidence type="ECO:0000256" key="7">
    <source>
        <dbReference type="SAM" id="Phobius"/>
    </source>
</evidence>
<keyword evidence="5 7" id="KW-1133">Transmembrane helix</keyword>
<feature type="transmembrane region" description="Helical" evidence="7">
    <location>
        <begin position="216"/>
        <end position="236"/>
    </location>
</feature>
<comment type="caution">
    <text evidence="8">The sequence shown here is derived from an EMBL/GenBank/DDBJ whole genome shotgun (WGS) entry which is preliminary data.</text>
</comment>
<feature type="non-terminal residue" evidence="8">
    <location>
        <position position="311"/>
    </location>
</feature>
<name>A0A0F9A733_9ZZZZ</name>
<comment type="subcellular location">
    <subcellularLocation>
        <location evidence="1">Cell membrane</location>
        <topology evidence="1">Multi-pass membrane protein</topology>
    </subcellularLocation>
</comment>
<evidence type="ECO:0000256" key="1">
    <source>
        <dbReference type="ARBA" id="ARBA00004651"/>
    </source>
</evidence>
<feature type="transmembrane region" description="Helical" evidence="7">
    <location>
        <begin position="140"/>
        <end position="156"/>
    </location>
</feature>
<dbReference type="GO" id="GO:0005886">
    <property type="term" value="C:plasma membrane"/>
    <property type="evidence" value="ECO:0007669"/>
    <property type="project" value="UniProtKB-SubCell"/>
</dbReference>
<evidence type="ECO:0000256" key="5">
    <source>
        <dbReference type="ARBA" id="ARBA00022989"/>
    </source>
</evidence>
<dbReference type="EMBL" id="LAZR01056360">
    <property type="protein sequence ID" value="KKK74354.1"/>
    <property type="molecule type" value="Genomic_DNA"/>
</dbReference>
<evidence type="ECO:0000256" key="4">
    <source>
        <dbReference type="ARBA" id="ARBA00022692"/>
    </source>
</evidence>